<sequence length="204" mass="22709">MRWLLLALAGGVCILVMGFASFVSTVTDLQKPALPERADAIVALTGGAARISDALRLLDEGRATRLLISGVNPDTTQDELKRVEPHRDQLFGCCVDLGYSALNTAGNAEETRNWTRDRGYRSLIVVTSAYHLPRSLTEIRRELPDVWLIPYPVVTDHLQLSRWWRDPKATRLLVSEYAKYLLAVTKLRFGRPATAAEAPPIGDR</sequence>
<dbReference type="PATRIC" id="fig|631454.5.peg.2816"/>
<keyword evidence="3" id="KW-1185">Reference proteome</keyword>
<proteinExistence type="predicted"/>
<dbReference type="PANTHER" id="PTHR30336:SF4">
    <property type="entry name" value="ENVELOPE BIOGENESIS FACTOR ELYC"/>
    <property type="match status" value="1"/>
</dbReference>
<dbReference type="EMBL" id="AWXZ01000037">
    <property type="protein sequence ID" value="ESR23906.1"/>
    <property type="molecule type" value="Genomic_DNA"/>
</dbReference>
<dbReference type="GO" id="GO:0043164">
    <property type="term" value="P:Gram-negative-bacterium-type cell wall biogenesis"/>
    <property type="evidence" value="ECO:0007669"/>
    <property type="project" value="TreeGrafter"/>
</dbReference>
<reference evidence="2 3" key="1">
    <citation type="journal article" date="2014" name="Genome Announc.">
        <title>Draft Genome Sequence of Lutibaculum baratangense Strain AMV1T, Isolated from a Mud Volcano in Andamans, India.</title>
        <authorList>
            <person name="Singh A."/>
            <person name="Sreenivas A."/>
            <person name="Sathyanarayana Reddy G."/>
            <person name="Pinnaka A.K."/>
            <person name="Shivaji S."/>
        </authorList>
    </citation>
    <scope>NUCLEOTIDE SEQUENCE [LARGE SCALE GENOMIC DNA]</scope>
    <source>
        <strain evidence="2 3">AMV1</strain>
    </source>
</reference>
<dbReference type="AlphaFoldDB" id="V4RCQ2"/>
<feature type="domain" description="DUF218" evidence="1">
    <location>
        <begin position="39"/>
        <end position="178"/>
    </location>
</feature>
<dbReference type="STRING" id="631454.N177_2851"/>
<comment type="caution">
    <text evidence="2">The sequence shown here is derived from an EMBL/GenBank/DDBJ whole genome shotgun (WGS) entry which is preliminary data.</text>
</comment>
<evidence type="ECO:0000313" key="2">
    <source>
        <dbReference type="EMBL" id="ESR23906.1"/>
    </source>
</evidence>
<protein>
    <recommendedName>
        <fullName evidence="1">DUF218 domain-containing protein</fullName>
    </recommendedName>
</protein>
<dbReference type="PANTHER" id="PTHR30336">
    <property type="entry name" value="INNER MEMBRANE PROTEIN, PROBABLE PERMEASE"/>
    <property type="match status" value="1"/>
</dbReference>
<organism evidence="2 3">
    <name type="scientific">Lutibaculum baratangense AMV1</name>
    <dbReference type="NCBI Taxonomy" id="631454"/>
    <lineage>
        <taxon>Bacteria</taxon>
        <taxon>Pseudomonadati</taxon>
        <taxon>Pseudomonadota</taxon>
        <taxon>Alphaproteobacteria</taxon>
        <taxon>Hyphomicrobiales</taxon>
        <taxon>Tepidamorphaceae</taxon>
        <taxon>Lutibaculum</taxon>
    </lineage>
</organism>
<accession>V4RCQ2</accession>
<dbReference type="eggNOG" id="COG1434">
    <property type="taxonomic scope" value="Bacteria"/>
</dbReference>
<dbReference type="Proteomes" id="UP000017819">
    <property type="component" value="Unassembled WGS sequence"/>
</dbReference>
<gene>
    <name evidence="2" type="ORF">N177_2851</name>
</gene>
<evidence type="ECO:0000313" key="3">
    <source>
        <dbReference type="Proteomes" id="UP000017819"/>
    </source>
</evidence>
<dbReference type="InterPro" id="IPR003848">
    <property type="entry name" value="DUF218"/>
</dbReference>
<dbReference type="InterPro" id="IPR051599">
    <property type="entry name" value="Cell_Envelope_Assoc"/>
</dbReference>
<dbReference type="GO" id="GO:0000270">
    <property type="term" value="P:peptidoglycan metabolic process"/>
    <property type="evidence" value="ECO:0007669"/>
    <property type="project" value="TreeGrafter"/>
</dbReference>
<name>V4RCQ2_9HYPH</name>
<dbReference type="RefSeq" id="WP_023432976.1">
    <property type="nucleotide sequence ID" value="NZ_AWXZ01000037.1"/>
</dbReference>
<dbReference type="GO" id="GO:0005886">
    <property type="term" value="C:plasma membrane"/>
    <property type="evidence" value="ECO:0007669"/>
    <property type="project" value="TreeGrafter"/>
</dbReference>
<dbReference type="Pfam" id="PF02698">
    <property type="entry name" value="DUF218"/>
    <property type="match status" value="1"/>
</dbReference>
<dbReference type="CDD" id="cd06259">
    <property type="entry name" value="YdcF-like"/>
    <property type="match status" value="1"/>
</dbReference>
<evidence type="ECO:0000259" key="1">
    <source>
        <dbReference type="Pfam" id="PF02698"/>
    </source>
</evidence>
<dbReference type="OrthoDB" id="9812311at2"/>